<accession>A0A804N0F5</accession>
<evidence type="ECO:0008006" key="7">
    <source>
        <dbReference type="Google" id="ProtNLM"/>
    </source>
</evidence>
<feature type="domain" description="DUF3741" evidence="3">
    <location>
        <begin position="81"/>
        <end position="97"/>
    </location>
</feature>
<feature type="region of interest" description="Disordered" evidence="1">
    <location>
        <begin position="589"/>
        <end position="624"/>
    </location>
</feature>
<feature type="domain" description="DUF4378" evidence="2">
    <location>
        <begin position="693"/>
        <end position="844"/>
    </location>
</feature>
<evidence type="ECO:0000256" key="1">
    <source>
        <dbReference type="SAM" id="MobiDB-lite"/>
    </source>
</evidence>
<feature type="compositionally biased region" description="Basic and acidic residues" evidence="1">
    <location>
        <begin position="280"/>
        <end position="292"/>
    </location>
</feature>
<feature type="region of interest" description="Disordered" evidence="1">
    <location>
        <begin position="275"/>
        <end position="296"/>
    </location>
</feature>
<reference evidence="4" key="2">
    <citation type="submission" date="2019-07" db="EMBL/GenBank/DDBJ databases">
        <authorList>
            <person name="Seetharam A."/>
            <person name="Woodhouse M."/>
            <person name="Cannon E."/>
        </authorList>
    </citation>
    <scope>NUCLEOTIDE SEQUENCE [LARGE SCALE GENOMIC DNA]</scope>
    <source>
        <strain evidence="4">cv. B73</strain>
    </source>
</reference>
<reference evidence="4" key="3">
    <citation type="submission" date="2021-05" db="UniProtKB">
        <authorList>
            <consortium name="EnsemblPlants"/>
        </authorList>
    </citation>
    <scope>IDENTIFICATION</scope>
    <source>
        <strain evidence="4">cv. B73</strain>
    </source>
</reference>
<feature type="region of interest" description="Disordered" evidence="1">
    <location>
        <begin position="308"/>
        <end position="347"/>
    </location>
</feature>
<evidence type="ECO:0000259" key="3">
    <source>
        <dbReference type="Pfam" id="PF14383"/>
    </source>
</evidence>
<dbReference type="FunCoup" id="A0A804N0F5">
    <property type="interactions" value="1109"/>
</dbReference>
<feature type="region of interest" description="Disordered" evidence="1">
    <location>
        <begin position="363"/>
        <end position="467"/>
    </location>
</feature>
<feature type="compositionally biased region" description="Polar residues" evidence="1">
    <location>
        <begin position="378"/>
        <end position="406"/>
    </location>
</feature>
<organism evidence="4 5">
    <name type="scientific">Zea mays</name>
    <name type="common">Maize</name>
    <dbReference type="NCBI Taxonomy" id="4577"/>
    <lineage>
        <taxon>Eukaryota</taxon>
        <taxon>Viridiplantae</taxon>
        <taxon>Streptophyta</taxon>
        <taxon>Embryophyta</taxon>
        <taxon>Tracheophyta</taxon>
        <taxon>Spermatophyta</taxon>
        <taxon>Magnoliopsida</taxon>
        <taxon>Liliopsida</taxon>
        <taxon>Poales</taxon>
        <taxon>Poaceae</taxon>
        <taxon>PACMAD clade</taxon>
        <taxon>Panicoideae</taxon>
        <taxon>Andropogonodae</taxon>
        <taxon>Andropogoneae</taxon>
        <taxon>Tripsacinae</taxon>
        <taxon>Zea</taxon>
    </lineage>
</organism>
<dbReference type="EnsemblPlants" id="Zm00001eb125230_T002">
    <property type="protein sequence ID" value="Zm00001eb125230_P002"/>
    <property type="gene ID" value="Zm00001eb125230"/>
</dbReference>
<name>A0A804N0F5_MAIZE</name>
<keyword evidence="5" id="KW-1185">Reference proteome</keyword>
<dbReference type="Pfam" id="PF14383">
    <property type="entry name" value="VARLMGL"/>
    <property type="match status" value="1"/>
</dbReference>
<dbReference type="Pfam" id="PF14309">
    <property type="entry name" value="DUF4378"/>
    <property type="match status" value="1"/>
</dbReference>
<evidence type="ECO:0000313" key="5">
    <source>
        <dbReference type="Proteomes" id="UP000007305"/>
    </source>
</evidence>
<reference evidence="5" key="1">
    <citation type="submission" date="2015-12" db="EMBL/GenBank/DDBJ databases">
        <title>Update maize B73 reference genome by single molecule sequencing technologies.</title>
        <authorList>
            <consortium name="Maize Genome Sequencing Project"/>
            <person name="Ware D."/>
        </authorList>
    </citation>
    <scope>NUCLEOTIDE SEQUENCE [LARGE SCALE GENOMIC DNA]</scope>
    <source>
        <strain evidence="5">cv. B73</strain>
    </source>
</reference>
<feature type="compositionally biased region" description="Pro residues" evidence="1">
    <location>
        <begin position="59"/>
        <end position="74"/>
    </location>
</feature>
<evidence type="ECO:0000313" key="4">
    <source>
        <dbReference type="EnsemblPlants" id="Zm00001eb125230_P002"/>
    </source>
</evidence>
<dbReference type="InterPro" id="IPR032795">
    <property type="entry name" value="DUF3741-assoc"/>
</dbReference>
<dbReference type="InParanoid" id="A0A804N0F5"/>
<dbReference type="Proteomes" id="UP000007305">
    <property type="component" value="Chromosome 3"/>
</dbReference>
<feature type="compositionally biased region" description="Basic and acidic residues" evidence="1">
    <location>
        <begin position="109"/>
        <end position="118"/>
    </location>
</feature>
<keyword evidence="6" id="KW-1267">Proteomics identification</keyword>
<dbReference type="InterPro" id="IPR025486">
    <property type="entry name" value="DUF4378"/>
</dbReference>
<feature type="compositionally biased region" description="Polar residues" evidence="1">
    <location>
        <begin position="589"/>
        <end position="619"/>
    </location>
</feature>
<evidence type="ECO:0007829" key="6">
    <source>
        <dbReference type="PeptideAtlas" id="A0A804N0F5"/>
    </source>
</evidence>
<feature type="compositionally biased region" description="Polar residues" evidence="1">
    <location>
        <begin position="432"/>
        <end position="457"/>
    </location>
</feature>
<dbReference type="Gramene" id="Zm00001eb125230_T002">
    <property type="protein sequence ID" value="Zm00001eb125230_P002"/>
    <property type="gene ID" value="Zm00001eb125230"/>
</dbReference>
<feature type="region of interest" description="Disordered" evidence="1">
    <location>
        <begin position="96"/>
        <end position="156"/>
    </location>
</feature>
<sequence length="911" mass="98504">MSSLAIVEKKPPPFPGGGCTGGVLFHLLDWHRRLACKRRLFSPRRLLPSSLRSSSPRRLPCPPPAASPPPPTLPHPADGAAPGVVARLMGLESWPATATAAPPRPQKQRKVEASRADGADSAVVLVLPTTRSRRPPASAPVPTARSHHGADLPARSPRRTRLVHAAAAKLLHPGARAGSRASARLALAYACSSPQHRKDDHAGTLFQGSGMTDDFLSRSESLPLERSALLQVQPPGLPAETDCDTAVVSRRHDHCSTNNVDAAISASTVVLPRMGFGDGNRSKRSSDVDAKHKGSGIRNDVTRTCARARSSGAAVQTGDERLLRKRATPTRPEVSGMPESGDLAGSTRLAGGARDLVSATRKFAHGGSGPRREFAGSISGQGSTTHRDLNSQNGLASTSRISSNGSGHKRGSGRKVGHDRAISNRDDRNAIAFTSRSSTKPVARASSQSNLLKSGSPNRLAPDTTRTRVLAPEKRYIEASPSFMSTSEKGEFSRLLKAKINELGMSDRIECTPDDSPSGKLTVPVLQELISALTNDMSTPISQCSNYSAASAPLSCNGNVDCINEPHCIFSNDQSPDFQKCFKGEQDVDSSAASLNNEPNQPSPTSVLEASFSNDTSLGSPVEKNEGKDLIMSIENKMEDLFNLESDIVDLAMSIDTRKTDAEETHRDNDKLSCLQNFLAHDFNILESRLCSIREAISNAELLVGSSLSRSTASGLPLHPFIVEMLENTMDMFSGGEYSGFTEDKKYQRTNFLFDCIIESLDSKFCNFGKCGYKAWLSLPLSLSEDLLKRQVLEDIGNWRESSGTALRQVSDKEVDQVTDRWDASQVEAFDISIAIENDILEALAACQLVDCPVKWRILGRKQAGIREQIRASSRSSTLSKRHSSIRLIYPGYETADRQLLFDLSSPHYIS</sequence>
<evidence type="ECO:0000259" key="2">
    <source>
        <dbReference type="Pfam" id="PF14309"/>
    </source>
</evidence>
<proteinExistence type="evidence at protein level"/>
<dbReference type="PANTHER" id="PTHR21726">
    <property type="entry name" value="PHOSPHATIDYLINOSITOL N-ACETYLGLUCOSAMINYLTRANSFERASE SUBUNIT P DOWN SYNDROME CRITICAL REGION PROTEIN 5 -RELATED"/>
    <property type="match status" value="1"/>
</dbReference>
<feature type="region of interest" description="Disordered" evidence="1">
    <location>
        <begin position="48"/>
        <end position="81"/>
    </location>
</feature>
<feature type="compositionally biased region" description="Low complexity" evidence="1">
    <location>
        <begin position="48"/>
        <end position="58"/>
    </location>
</feature>
<feature type="compositionally biased region" description="Basic and acidic residues" evidence="1">
    <location>
        <begin position="416"/>
        <end position="429"/>
    </location>
</feature>
<protein>
    <recommendedName>
        <fullName evidence="7">DUF4378 domain-containing protein</fullName>
    </recommendedName>
</protein>
<dbReference type="AlphaFoldDB" id="A0A804N0F5"/>
<dbReference type="PANTHER" id="PTHR21726:SF72">
    <property type="entry name" value="DUF4378 DOMAIN-CONTAINING PROTEIN"/>
    <property type="match status" value="1"/>
</dbReference>